<dbReference type="OrthoDB" id="1436593at2"/>
<evidence type="ECO:0000313" key="3">
    <source>
        <dbReference type="Proteomes" id="UP000233435"/>
    </source>
</evidence>
<feature type="transmembrane region" description="Helical" evidence="1">
    <location>
        <begin position="6"/>
        <end position="28"/>
    </location>
</feature>
<dbReference type="Proteomes" id="UP000233435">
    <property type="component" value="Unassembled WGS sequence"/>
</dbReference>
<evidence type="ECO:0000313" key="2">
    <source>
        <dbReference type="EMBL" id="PKQ45646.1"/>
    </source>
</evidence>
<reference evidence="2 3" key="1">
    <citation type="submission" date="2017-12" db="EMBL/GenBank/DDBJ databases">
        <title>Confluentibacter flavum sp. nov., isolated from the saline lake.</title>
        <authorList>
            <person name="Yu L."/>
        </authorList>
    </citation>
    <scope>NUCLEOTIDE SEQUENCE [LARGE SCALE GENOMIC DNA]</scope>
    <source>
        <strain evidence="2 3">3B</strain>
    </source>
</reference>
<evidence type="ECO:0000256" key="1">
    <source>
        <dbReference type="SAM" id="Phobius"/>
    </source>
</evidence>
<keyword evidence="1" id="KW-1133">Transmembrane helix</keyword>
<gene>
    <name evidence="2" type="ORF">CSW08_06140</name>
</gene>
<keyword evidence="1" id="KW-0472">Membrane</keyword>
<accession>A0A2N3HL20</accession>
<dbReference type="AlphaFoldDB" id="A0A2N3HL20"/>
<protein>
    <submittedName>
        <fullName evidence="2">Uncharacterized protein</fullName>
    </submittedName>
</protein>
<organism evidence="2 3">
    <name type="scientific">Confluentibacter flavum</name>
    <dbReference type="NCBI Taxonomy" id="1909700"/>
    <lineage>
        <taxon>Bacteria</taxon>
        <taxon>Pseudomonadati</taxon>
        <taxon>Bacteroidota</taxon>
        <taxon>Flavobacteriia</taxon>
        <taxon>Flavobacteriales</taxon>
        <taxon>Flavobacteriaceae</taxon>
        <taxon>Confluentibacter</taxon>
    </lineage>
</organism>
<dbReference type="EMBL" id="PJEO01000017">
    <property type="protein sequence ID" value="PKQ45646.1"/>
    <property type="molecule type" value="Genomic_DNA"/>
</dbReference>
<proteinExistence type="predicted"/>
<name>A0A2N3HL20_9FLAO</name>
<keyword evidence="3" id="KW-1185">Reference proteome</keyword>
<sequence length="165" mass="18977">MKTSLVIISALLILSVFVPFAIFIYNGAKNTMSVKKQSQLLIKNNGIIYGAKEIWRKNFIGISTDKTILTYMHFKEDKPLIRNISLRDIKQCNIIGNYKNSTNKAVALKNLDLELVYYSSQPNTLINFFNIDNDLSEDFELQRIENWHAHIKNAIVEPQQVRIAS</sequence>
<dbReference type="RefSeq" id="WP_106659035.1">
    <property type="nucleotide sequence ID" value="NZ_PJEO01000017.1"/>
</dbReference>
<comment type="caution">
    <text evidence="2">The sequence shown here is derived from an EMBL/GenBank/DDBJ whole genome shotgun (WGS) entry which is preliminary data.</text>
</comment>
<keyword evidence="1" id="KW-0812">Transmembrane</keyword>